<evidence type="ECO:0000256" key="2">
    <source>
        <dbReference type="SAM" id="MobiDB-lite"/>
    </source>
</evidence>
<dbReference type="OrthoDB" id="270720at2759"/>
<comment type="caution">
    <text evidence="3">The sequence shown here is derived from an EMBL/GenBank/DDBJ whole genome shotgun (WGS) entry which is preliminary data.</text>
</comment>
<feature type="compositionally biased region" description="Low complexity" evidence="2">
    <location>
        <begin position="813"/>
        <end position="830"/>
    </location>
</feature>
<proteinExistence type="predicted"/>
<dbReference type="PANTHER" id="PTHR23084:SF263">
    <property type="entry name" value="MORN REPEAT-CONTAINING PROTEIN 1"/>
    <property type="match status" value="1"/>
</dbReference>
<evidence type="ECO:0000313" key="3">
    <source>
        <dbReference type="EMBL" id="KAA0173808.1"/>
    </source>
</evidence>
<dbReference type="EMBL" id="VLTO01000029">
    <property type="protein sequence ID" value="KAA0173808.1"/>
    <property type="molecule type" value="Genomic_DNA"/>
</dbReference>
<dbReference type="PANTHER" id="PTHR23084">
    <property type="entry name" value="PHOSPHATIDYLINOSITOL-4-PHOSPHATE 5-KINASE RELATED"/>
    <property type="match status" value="1"/>
</dbReference>
<feature type="compositionally biased region" description="Low complexity" evidence="2">
    <location>
        <begin position="837"/>
        <end position="848"/>
    </location>
</feature>
<protein>
    <submittedName>
        <fullName evidence="3">Uncharacterized protein</fullName>
    </submittedName>
</protein>
<feature type="compositionally biased region" description="Polar residues" evidence="2">
    <location>
        <begin position="555"/>
        <end position="569"/>
    </location>
</feature>
<name>A0A5A8E906_CAFRO</name>
<sequence length="848" mass="93545">MANARRSEALRAEKKRFSSLPKAFLYVRVGFEGDASTIKQIPRYRLDKETLDHLFRCDVVFLQEERSGAVVMPETWKNDCLPLPALYYIRESVQPKLEPDALEDGTYRGSVGVFCLDVPDQVDQESLQAWLSAGLDDDDPELVAARLRIEEASIRLKDVRKQLIDAPTAPVAGSTLDEIKAARVERARQLRAQVAELEPELAHLEERMRRIIAGREGDKGRGFTARLVETVLPLRFNAWEIKFEEEDRGRRLAYVATHKLNWADFALAMSKRGIGKPMTQKGPWAKDQLPESYTAVTMRGVRVVRLQHGRGMYKFRDERGFYSGQWRLGRRHGLGVEINAQGRYTGRLEREWRRGEGTLVFANGDVYRGTFGTPGFHEKMSLLHGDEYMDGMPHGAGNIKFVDGSEFTGEFSSGQPHGQGELTDASGSRWKGHFGSLSLMDGVGSSAVGDLTQSGTWRDGQLHGRGIVLDRAIGKYVGSFAYGLRHGHGETDATECDARYYGMHKLGFRHGRGLVNIGNVHRDAARRAARRRVASEGGGSRARVSPRSIVRASAAATNSSKLASLTGPPQSDAEARMEALEADLAALRSAPPQQAIEGPCDDPESGDPSSEGSAPLAGSIPYRGDVMYEGLWRANLNRDGGVITHRLGRPEPHHHHRWFPTRRVQSSIIGARLLAQKEQSVAFARAKAQQVHTKEVLTRRLEKEADNLRSFAYWQQVAQSRLAAYKQRTAAKKKDLSRVKQQLARPDELILPSRTIASVGDAADMSLYAESLHGPLDDQGWQGLQEGPRMPSIRSSAARRPSGRVSWAAEGPARASAASRRSQRGSARVSFASPGRASAASAAAASSH</sequence>
<feature type="region of interest" description="Disordered" evidence="2">
    <location>
        <begin position="778"/>
        <end position="848"/>
    </location>
</feature>
<dbReference type="Proteomes" id="UP000322899">
    <property type="component" value="Unassembled WGS sequence"/>
</dbReference>
<dbReference type="SUPFAM" id="SSF82185">
    <property type="entry name" value="Histone H3 K4-specific methyltransferase SET7/9 N-terminal domain"/>
    <property type="match status" value="3"/>
</dbReference>
<feature type="region of interest" description="Disordered" evidence="2">
    <location>
        <begin position="528"/>
        <end position="575"/>
    </location>
</feature>
<dbReference type="AlphaFoldDB" id="A0A5A8E906"/>
<dbReference type="Pfam" id="PF02493">
    <property type="entry name" value="MORN"/>
    <property type="match status" value="6"/>
</dbReference>
<organism evidence="3 4">
    <name type="scientific">Cafeteria roenbergensis</name>
    <name type="common">Marine flagellate</name>
    <dbReference type="NCBI Taxonomy" id="33653"/>
    <lineage>
        <taxon>Eukaryota</taxon>
        <taxon>Sar</taxon>
        <taxon>Stramenopiles</taxon>
        <taxon>Bigyra</taxon>
        <taxon>Opalozoa</taxon>
        <taxon>Bicosoecida</taxon>
        <taxon>Cafeteriaceae</taxon>
        <taxon>Cafeteria</taxon>
    </lineage>
</organism>
<evidence type="ECO:0000313" key="4">
    <source>
        <dbReference type="Proteomes" id="UP000322899"/>
    </source>
</evidence>
<feature type="compositionally biased region" description="Low complexity" evidence="2">
    <location>
        <begin position="788"/>
        <end position="806"/>
    </location>
</feature>
<reference evidence="3 4" key="1">
    <citation type="submission" date="2019-07" db="EMBL/GenBank/DDBJ databases">
        <title>Genomes of Cafeteria roenbergensis.</title>
        <authorList>
            <person name="Fischer M.G."/>
            <person name="Hackl T."/>
            <person name="Roman M."/>
        </authorList>
    </citation>
    <scope>NUCLEOTIDE SEQUENCE [LARGE SCALE GENOMIC DNA]</scope>
    <source>
        <strain evidence="3 4">E4-10P</strain>
    </source>
</reference>
<gene>
    <name evidence="3" type="ORF">FNF27_04765</name>
</gene>
<accession>A0A5A8E906</accession>
<dbReference type="InterPro" id="IPR003409">
    <property type="entry name" value="MORN"/>
</dbReference>
<evidence type="ECO:0000256" key="1">
    <source>
        <dbReference type="ARBA" id="ARBA00022737"/>
    </source>
</evidence>
<dbReference type="Gene3D" id="2.20.110.10">
    <property type="entry name" value="Histone H3 K4-specific methyltransferase SET7/9 N-terminal domain"/>
    <property type="match status" value="1"/>
</dbReference>
<keyword evidence="1" id="KW-0677">Repeat</keyword>
<dbReference type="SMART" id="SM00698">
    <property type="entry name" value="MORN"/>
    <property type="match status" value="5"/>
</dbReference>
<feature type="region of interest" description="Disordered" evidence="2">
    <location>
        <begin position="593"/>
        <end position="619"/>
    </location>
</feature>